<dbReference type="AlphaFoldDB" id="A0A9P1DGR2"/>
<dbReference type="EMBL" id="CAMXCT010004557">
    <property type="protein sequence ID" value="CAI4009547.1"/>
    <property type="molecule type" value="Genomic_DNA"/>
</dbReference>
<accession>A0A9P1DGR2</accession>
<evidence type="ECO:0000313" key="1">
    <source>
        <dbReference type="EMBL" id="CAI4009547.1"/>
    </source>
</evidence>
<organism evidence="1">
    <name type="scientific">Cladocopium goreaui</name>
    <dbReference type="NCBI Taxonomy" id="2562237"/>
    <lineage>
        <taxon>Eukaryota</taxon>
        <taxon>Sar</taxon>
        <taxon>Alveolata</taxon>
        <taxon>Dinophyceae</taxon>
        <taxon>Suessiales</taxon>
        <taxon>Symbiodiniaceae</taxon>
        <taxon>Cladocopium</taxon>
    </lineage>
</organism>
<keyword evidence="3" id="KW-1185">Reference proteome</keyword>
<dbReference type="EMBL" id="CAMXCT030004557">
    <property type="protein sequence ID" value="CAL4796859.1"/>
    <property type="molecule type" value="Genomic_DNA"/>
</dbReference>
<protein>
    <submittedName>
        <fullName evidence="1">Uncharacterized protein</fullName>
    </submittedName>
</protein>
<proteinExistence type="predicted"/>
<name>A0A9P1DGR2_9DINO</name>
<evidence type="ECO:0000313" key="2">
    <source>
        <dbReference type="EMBL" id="CAL1162922.1"/>
    </source>
</evidence>
<gene>
    <name evidence="1" type="ORF">C1SCF055_LOCUS34899</name>
</gene>
<dbReference type="EMBL" id="CAMXCT020004557">
    <property type="protein sequence ID" value="CAL1162922.1"/>
    <property type="molecule type" value="Genomic_DNA"/>
</dbReference>
<reference evidence="2" key="2">
    <citation type="submission" date="2024-04" db="EMBL/GenBank/DDBJ databases">
        <authorList>
            <person name="Chen Y."/>
            <person name="Shah S."/>
            <person name="Dougan E. K."/>
            <person name="Thang M."/>
            <person name="Chan C."/>
        </authorList>
    </citation>
    <scope>NUCLEOTIDE SEQUENCE [LARGE SCALE GENOMIC DNA]</scope>
</reference>
<reference evidence="1" key="1">
    <citation type="submission" date="2022-10" db="EMBL/GenBank/DDBJ databases">
        <authorList>
            <person name="Chen Y."/>
            <person name="Dougan E. K."/>
            <person name="Chan C."/>
            <person name="Rhodes N."/>
            <person name="Thang M."/>
        </authorList>
    </citation>
    <scope>NUCLEOTIDE SEQUENCE</scope>
</reference>
<comment type="caution">
    <text evidence="1">The sequence shown here is derived from an EMBL/GenBank/DDBJ whole genome shotgun (WGS) entry which is preliminary data.</text>
</comment>
<dbReference type="OrthoDB" id="10422294at2759"/>
<dbReference type="Proteomes" id="UP001152797">
    <property type="component" value="Unassembled WGS sequence"/>
</dbReference>
<sequence length="198" mass="21352">MKDVRAQSKTRPVQGVRNEEVDGFLCISVSVKDRGGSDILPLEIIVGAPCYCYPSGAMLCVDPQAEVPNWAQRSPCVVVQNLTESASSYVVRGSIPLTSQEGDGLAEYPVSKPILFKQHGNEATWMEGQITQAPSAENQFCHVVKFLSGEKKDKEMPLHLDGMNSGIRVTNMTCSAYEEEVSKIKASSESSGNLPAGG</sequence>
<evidence type="ECO:0000313" key="3">
    <source>
        <dbReference type="Proteomes" id="UP001152797"/>
    </source>
</evidence>